<proteinExistence type="predicted"/>
<protein>
    <submittedName>
        <fullName evidence="5">4Fe-4S dicluster domain-containing protein</fullName>
    </submittedName>
</protein>
<reference evidence="5 6" key="1">
    <citation type="journal article" date="2019" name="Nat. Med.">
        <title>A library of human gut bacterial isolates paired with longitudinal multiomics data enables mechanistic microbiome research.</title>
        <authorList>
            <person name="Poyet M."/>
            <person name="Groussin M."/>
            <person name="Gibbons S.M."/>
            <person name="Avila-Pacheco J."/>
            <person name="Jiang X."/>
            <person name="Kearney S.M."/>
            <person name="Perrotta A.R."/>
            <person name="Berdy B."/>
            <person name="Zhao S."/>
            <person name="Lieberman T.D."/>
            <person name="Swanson P.K."/>
            <person name="Smith M."/>
            <person name="Roesemann S."/>
            <person name="Alexander J.E."/>
            <person name="Rich S.A."/>
            <person name="Livny J."/>
            <person name="Vlamakis H."/>
            <person name="Clish C."/>
            <person name="Bullock K."/>
            <person name="Deik A."/>
            <person name="Scott J."/>
            <person name="Pierce K.A."/>
            <person name="Xavier R.J."/>
            <person name="Alm E.J."/>
        </authorList>
    </citation>
    <scope>NUCLEOTIDE SEQUENCE [LARGE SCALE GENOMIC DNA]</scope>
    <source>
        <strain evidence="5 6">BIOML-A156</strain>
    </source>
</reference>
<comment type="caution">
    <text evidence="5">The sequence shown here is derived from an EMBL/GenBank/DDBJ whole genome shotgun (WGS) entry which is preliminary data.</text>
</comment>
<dbReference type="PROSITE" id="PS51379">
    <property type="entry name" value="4FE4S_FER_2"/>
    <property type="match status" value="2"/>
</dbReference>
<gene>
    <name evidence="5" type="ORF">GAN59_11365</name>
</gene>
<evidence type="ECO:0000259" key="4">
    <source>
        <dbReference type="PROSITE" id="PS51379"/>
    </source>
</evidence>
<dbReference type="PANTHER" id="PTHR31332:SF0">
    <property type="entry name" value="7-HYDROXYMETHYL CHLOROPHYLL A REDUCTASE, CHLOROPLASTIC"/>
    <property type="match status" value="1"/>
</dbReference>
<dbReference type="GO" id="GO:0051536">
    <property type="term" value="F:iron-sulfur cluster binding"/>
    <property type="evidence" value="ECO:0007669"/>
    <property type="project" value="UniProtKB-KW"/>
</dbReference>
<feature type="domain" description="4Fe-4S ferredoxin-type" evidence="4">
    <location>
        <begin position="38"/>
        <end position="68"/>
    </location>
</feature>
<dbReference type="RefSeq" id="WP_373251108.1">
    <property type="nucleotide sequence ID" value="NZ_CAXTFL010000009.1"/>
</dbReference>
<evidence type="ECO:0000313" key="6">
    <source>
        <dbReference type="Proteomes" id="UP000488521"/>
    </source>
</evidence>
<dbReference type="Pfam" id="PF04422">
    <property type="entry name" value="FrhB_FdhB_N"/>
    <property type="match status" value="1"/>
</dbReference>
<dbReference type="Proteomes" id="UP000488521">
    <property type="component" value="Unassembled WGS sequence"/>
</dbReference>
<dbReference type="EMBL" id="WCRS01000006">
    <property type="protein sequence ID" value="KAB4474102.1"/>
    <property type="molecule type" value="Genomic_DNA"/>
</dbReference>
<evidence type="ECO:0000256" key="3">
    <source>
        <dbReference type="ARBA" id="ARBA00023014"/>
    </source>
</evidence>
<dbReference type="AlphaFoldDB" id="A0A6I0SA43"/>
<evidence type="ECO:0000313" key="5">
    <source>
        <dbReference type="EMBL" id="KAB4474102.1"/>
    </source>
</evidence>
<dbReference type="Pfam" id="PF12838">
    <property type="entry name" value="Fer4_7"/>
    <property type="match status" value="1"/>
</dbReference>
<evidence type="ECO:0000256" key="2">
    <source>
        <dbReference type="ARBA" id="ARBA00023004"/>
    </source>
</evidence>
<dbReference type="InterPro" id="IPR045220">
    <property type="entry name" value="FRHB/FDHB/HCAR-like"/>
</dbReference>
<dbReference type="Gene3D" id="3.30.70.20">
    <property type="match status" value="1"/>
</dbReference>
<dbReference type="InterPro" id="IPR007516">
    <property type="entry name" value="Co_F420_Hydgase/DH_bsu_N"/>
</dbReference>
<dbReference type="PROSITE" id="PS00198">
    <property type="entry name" value="4FE4S_FER_1"/>
    <property type="match status" value="1"/>
</dbReference>
<dbReference type="InterPro" id="IPR017896">
    <property type="entry name" value="4Fe4S_Fe-S-bd"/>
</dbReference>
<dbReference type="PANTHER" id="PTHR31332">
    <property type="entry name" value="7-HYDROXYMETHYL CHLOROPHYLL A REDUCTASE, CHLOROPLASTIC"/>
    <property type="match status" value="1"/>
</dbReference>
<organism evidence="5 6">
    <name type="scientific">Bacteroides thetaiotaomicron</name>
    <dbReference type="NCBI Taxonomy" id="818"/>
    <lineage>
        <taxon>Bacteria</taxon>
        <taxon>Pseudomonadati</taxon>
        <taxon>Bacteroidota</taxon>
        <taxon>Bacteroidia</taxon>
        <taxon>Bacteroidales</taxon>
        <taxon>Bacteroidaceae</taxon>
        <taxon>Bacteroides</taxon>
    </lineage>
</organism>
<dbReference type="InterPro" id="IPR017900">
    <property type="entry name" value="4Fe4S_Fe_S_CS"/>
</dbReference>
<dbReference type="SUPFAM" id="SSF54862">
    <property type="entry name" value="4Fe-4S ferredoxins"/>
    <property type="match status" value="1"/>
</dbReference>
<keyword evidence="2" id="KW-0408">Iron</keyword>
<name>A0A6I0SA43_BACT4</name>
<keyword evidence="3" id="KW-0411">Iron-sulfur</keyword>
<dbReference type="GO" id="GO:0046872">
    <property type="term" value="F:metal ion binding"/>
    <property type="evidence" value="ECO:0007669"/>
    <property type="project" value="UniProtKB-KW"/>
</dbReference>
<accession>A0A6I0SA43</accession>
<evidence type="ECO:0000256" key="1">
    <source>
        <dbReference type="ARBA" id="ARBA00022723"/>
    </source>
</evidence>
<sequence length="403" mass="45877">MNIKQITDNLLCSGCGTCNVICSHKAISMKRTHIMGLLYADIDTTKCTDCGLCLKMCPSVQVLENKEKVAREQIIGDIKACYVGRTLDKVIFANAQSGGMVTTILTYLFNNKLIDAAVSCRMEYGWPVPSIHYSILTNTDGLKRNQKSCYTQVDIVSALKETSEFKSVAVVGVPCHIQGVSNLMSLKQYSNITYRIGLVCDKTYCDLYMDAIMFGIKPPQGEVNINYRRKDFTYKAKYYSYQQAPTVIANKEGEMVIIPNSKRMFLKDYFTVPKCKICWDKLNTQADIVLGDPWGLKDKYDEMKGDSVVIARSEKAIQLIEDMYSANHVKLLPVSIEEVAKGQLVDQRVSDIRKCDWEKKRITWKKNESLTRDKYISQVIKRYRLVSMKSKVYSILSHIKHLK</sequence>
<keyword evidence="1" id="KW-0479">Metal-binding</keyword>
<feature type="domain" description="4Fe-4S ferredoxin-type" evidence="4">
    <location>
        <begin position="3"/>
        <end position="32"/>
    </location>
</feature>
<dbReference type="Pfam" id="PF04432">
    <property type="entry name" value="FrhB_FdhB_C"/>
    <property type="match status" value="1"/>
</dbReference>
<dbReference type="GO" id="GO:0052592">
    <property type="term" value="F:oxidoreductase activity, acting on CH or CH2 groups, with an iron-sulfur protein as acceptor"/>
    <property type="evidence" value="ECO:0007669"/>
    <property type="project" value="TreeGrafter"/>
</dbReference>
<dbReference type="InterPro" id="IPR007525">
    <property type="entry name" value="FrhB_FdhB_C"/>
</dbReference>